<comment type="caution">
    <text evidence="2">The sequence shown here is derived from an EMBL/GenBank/DDBJ whole genome shotgun (WGS) entry which is preliminary data.</text>
</comment>
<dbReference type="EMBL" id="JAAGOH010000010">
    <property type="protein sequence ID" value="NDY91546.1"/>
    <property type="molecule type" value="Genomic_DNA"/>
</dbReference>
<feature type="compositionally biased region" description="Pro residues" evidence="1">
    <location>
        <begin position="65"/>
        <end position="77"/>
    </location>
</feature>
<feature type="compositionally biased region" description="Low complexity" evidence="1">
    <location>
        <begin position="78"/>
        <end position="91"/>
    </location>
</feature>
<accession>A0A7C9TMB3</accession>
<dbReference type="RefSeq" id="WP_163457401.1">
    <property type="nucleotide sequence ID" value="NZ_JAAGOH010000010.1"/>
</dbReference>
<gene>
    <name evidence="2" type="ORF">G3A44_10140</name>
</gene>
<name>A0A7C9TMB3_9BURK</name>
<dbReference type="AlphaFoldDB" id="A0A7C9TMB3"/>
<feature type="region of interest" description="Disordered" evidence="1">
    <location>
        <begin position="64"/>
        <end position="100"/>
    </location>
</feature>
<organism evidence="2 3">
    <name type="scientific">Ideonella livida</name>
    <dbReference type="NCBI Taxonomy" id="2707176"/>
    <lineage>
        <taxon>Bacteria</taxon>
        <taxon>Pseudomonadati</taxon>
        <taxon>Pseudomonadota</taxon>
        <taxon>Betaproteobacteria</taxon>
        <taxon>Burkholderiales</taxon>
        <taxon>Sphaerotilaceae</taxon>
        <taxon>Ideonella</taxon>
    </lineage>
</organism>
<evidence type="ECO:0000313" key="3">
    <source>
        <dbReference type="Proteomes" id="UP000484255"/>
    </source>
</evidence>
<sequence>MRDLRALAAWRRPLWWAVWAAVCLGHVWLGREVSQSMVGWGAQAAPPPALEVAFVQEMALSAPPAVRPPAPPAPPPIRAAAPAPSPAASRPLPEPDEPVAPEVVAEPATPAASTPEFVAAVAEPASAAAPAVAAAASAPAAFEWPSSTRLTLDLKGHFRGPLYGSAQVEWRRQGERYQVQLTLKVSPAFERRLQSDGLITAQGLAPRRFDQVSEAPLVSTRQETVHFDAEEVRLANGKTVPAPAGVQDSASQFVQMTWRFLTQPELQRVGATLQFPMALPRRVGTWGYEVAALEPVVLPFATVDAYHLRPRAEGRKPNELSVEMWMAPSLQYLPVRILIHQDAETHLELTLKQPPLQAAPAR</sequence>
<reference evidence="2 3" key="1">
    <citation type="submission" date="2020-02" db="EMBL/GenBank/DDBJ databases">
        <title>Ideonella bacterium strain TBM-1.</title>
        <authorList>
            <person name="Chen W.-M."/>
        </authorList>
    </citation>
    <scope>NUCLEOTIDE SEQUENCE [LARGE SCALE GENOMIC DNA]</scope>
    <source>
        <strain evidence="2 3">TBM-1</strain>
    </source>
</reference>
<dbReference type="InterPro" id="IPR021457">
    <property type="entry name" value="DUF3108"/>
</dbReference>
<protein>
    <submittedName>
        <fullName evidence="2">DUF3108 domain-containing protein</fullName>
    </submittedName>
</protein>
<evidence type="ECO:0000313" key="2">
    <source>
        <dbReference type="EMBL" id="NDY91546.1"/>
    </source>
</evidence>
<dbReference type="Pfam" id="PF11306">
    <property type="entry name" value="DUF3108"/>
    <property type="match status" value="1"/>
</dbReference>
<evidence type="ECO:0000256" key="1">
    <source>
        <dbReference type="SAM" id="MobiDB-lite"/>
    </source>
</evidence>
<proteinExistence type="predicted"/>
<dbReference type="Proteomes" id="UP000484255">
    <property type="component" value="Unassembled WGS sequence"/>
</dbReference>
<keyword evidence="3" id="KW-1185">Reference proteome</keyword>